<sequence>MYWLTAEVTSARMLISSFAQMQTTQLELSLWNNLEQASTTPETADLSHLWQELEAAIVPLPHEQRLQTAGKAIAQIVEVFALRSDLILSAWEEVHNDQGPAVDEEALSGLVRQTMSLDLSELMEEPVAEQRQRQPPALFTDSVVGPVDKAALLEAFESEIELVEAQAQAQSAAMAVAHDEDVVGWASIISLWLELRQSAEPISLIQLQQGVGMPLVEVSLGLLLSQQQYEWEQQGDFYDPDGLYLKYKSSISQV</sequence>
<dbReference type="EMBL" id="CADCTY010002329">
    <property type="protein sequence ID" value="CAA9417369.1"/>
    <property type="molecule type" value="Genomic_DNA"/>
</dbReference>
<organism evidence="1">
    <name type="scientific">uncultured Leptolyngbya sp</name>
    <dbReference type="NCBI Taxonomy" id="332963"/>
    <lineage>
        <taxon>Bacteria</taxon>
        <taxon>Bacillati</taxon>
        <taxon>Cyanobacteriota</taxon>
        <taxon>Cyanophyceae</taxon>
        <taxon>Leptolyngbyales</taxon>
        <taxon>Leptolyngbyaceae</taxon>
        <taxon>Leptolyngbya group</taxon>
        <taxon>Leptolyngbya</taxon>
        <taxon>environmental samples</taxon>
    </lineage>
</organism>
<proteinExistence type="predicted"/>
<dbReference type="AlphaFoldDB" id="A0A6J4PJ31"/>
<accession>A0A6J4PJ31</accession>
<name>A0A6J4PJ31_9CYAN</name>
<evidence type="ECO:0000313" key="1">
    <source>
        <dbReference type="EMBL" id="CAA9417369.1"/>
    </source>
</evidence>
<protein>
    <submittedName>
        <fullName evidence="1">Uncharacterized protein</fullName>
    </submittedName>
</protein>
<reference evidence="1" key="1">
    <citation type="submission" date="2020-02" db="EMBL/GenBank/DDBJ databases">
        <authorList>
            <person name="Meier V. D."/>
        </authorList>
    </citation>
    <scope>NUCLEOTIDE SEQUENCE</scope>
    <source>
        <strain evidence="1">AVDCRST_MAG94</strain>
    </source>
</reference>
<gene>
    <name evidence="1" type="ORF">AVDCRST_MAG94-6775</name>
</gene>